<dbReference type="AlphaFoldDB" id="A0A7G7W312"/>
<organism evidence="1 2">
    <name type="scientific">Hymenobacter sediminicola</name>
    <dbReference type="NCBI Taxonomy" id="2761579"/>
    <lineage>
        <taxon>Bacteria</taxon>
        <taxon>Pseudomonadati</taxon>
        <taxon>Bacteroidota</taxon>
        <taxon>Cytophagia</taxon>
        <taxon>Cytophagales</taxon>
        <taxon>Hymenobacteraceae</taxon>
        <taxon>Hymenobacter</taxon>
    </lineage>
</organism>
<keyword evidence="2" id="KW-1185">Reference proteome</keyword>
<dbReference type="RefSeq" id="WP_185886686.1">
    <property type="nucleotide sequence ID" value="NZ_CP060202.1"/>
</dbReference>
<evidence type="ECO:0000313" key="1">
    <source>
        <dbReference type="EMBL" id="QNH60755.1"/>
    </source>
</evidence>
<evidence type="ECO:0000313" key="2">
    <source>
        <dbReference type="Proteomes" id="UP000515489"/>
    </source>
</evidence>
<name>A0A7G7W312_9BACT</name>
<dbReference type="Proteomes" id="UP000515489">
    <property type="component" value="Chromosome"/>
</dbReference>
<protein>
    <submittedName>
        <fullName evidence="1">Uncharacterized protein</fullName>
    </submittedName>
</protein>
<accession>A0A7G7W312</accession>
<gene>
    <name evidence="1" type="ORF">H4317_11190</name>
</gene>
<dbReference type="EMBL" id="CP060202">
    <property type="protein sequence ID" value="QNH60755.1"/>
    <property type="molecule type" value="Genomic_DNA"/>
</dbReference>
<reference evidence="1 2" key="1">
    <citation type="submission" date="2020-08" db="EMBL/GenBank/DDBJ databases">
        <title>Hymenobacter sp. S2-20-2 genome sequencing.</title>
        <authorList>
            <person name="Jin L."/>
        </authorList>
    </citation>
    <scope>NUCLEOTIDE SEQUENCE [LARGE SCALE GENOMIC DNA]</scope>
    <source>
        <strain evidence="1 2">S2-20-2</strain>
    </source>
</reference>
<proteinExistence type="predicted"/>
<dbReference type="KEGG" id="hsk:H4317_11190"/>
<sequence>MLEQNAPRFRYTFDGEFGRRVLRADPKGWEETGVNLHRDPKYHGQTLEYITQLAFVQDGRVYLSQAYAQRGVEADVRLLIEQYDPNAFVWKFYSEGQVHMLSRVETATEFRCNIVQKDFTQKFNNRTDTAVDAFGNDSIGGVALPAKQPLVLELHSQAIFKRYQADYAPDPPMIASGFVMDDPSREQLLYFGFGQPQVDDFEVEEVYGGPVVGERPQAVPIYRTKEEGDFTIDFEFFTQLRVKLTASSGSGDFDTVEGEYYFRINDEPAVLLASFGDTSIAGDFFATVDVPRRRITRRLRVGDRIYLFGRIYVHDINPNALGQYRFEIQLQHNGGHFRMEALTQTPATSCQGLLAYEAMERVCQAATDERVAFRSAYFGRTDTQPAYPGDGAGSGLFISGGFQVRGFPLSEKPMTLTWEGLFDSLAATHWLGTGVEQRPEGPVVVVEPVPYFYPDTLTLDLSSAPVEVTSTTEADEFYNKVELGYRKWETQQVNGLQEPNSRREWALPLTAAKNTYTFLSPYSAAGFYLEATRRQRYDATATTDQGSDADSFLICVLRSPSGWQTERDQRFSRVEGVLSPDTLYNLRLTPARLLRRHGPALRACLLHQDRERIRFSFGEGNNELLTQLMGEAAPVAESADVVVESLPAPLWRPEQDEFTAPVSREQLAQLLAAPRGRIRYRDQTGLIKEGWILDFKHTAREGEGTFTLRPALTLLAV</sequence>